<evidence type="ECO:0000313" key="3">
    <source>
        <dbReference type="Proteomes" id="UP000298663"/>
    </source>
</evidence>
<keyword evidence="1" id="KW-1133">Transmembrane helix</keyword>
<keyword evidence="3" id="KW-1185">Reference proteome</keyword>
<reference evidence="2 3" key="1">
    <citation type="journal article" date="2015" name="Genome Biol.">
        <title>Comparative genomics of Steinernema reveals deeply conserved gene regulatory networks.</title>
        <authorList>
            <person name="Dillman A.R."/>
            <person name="Macchietto M."/>
            <person name="Porter C.F."/>
            <person name="Rogers A."/>
            <person name="Williams B."/>
            <person name="Antoshechkin I."/>
            <person name="Lee M.M."/>
            <person name="Goodwin Z."/>
            <person name="Lu X."/>
            <person name="Lewis E.E."/>
            <person name="Goodrich-Blair H."/>
            <person name="Stock S.P."/>
            <person name="Adams B.J."/>
            <person name="Sternberg P.W."/>
            <person name="Mortazavi A."/>
        </authorList>
    </citation>
    <scope>NUCLEOTIDE SEQUENCE [LARGE SCALE GENOMIC DNA]</scope>
    <source>
        <strain evidence="2 3">ALL</strain>
    </source>
</reference>
<accession>A0A4U5LNR4</accession>
<proteinExistence type="predicted"/>
<protein>
    <recommendedName>
        <fullName evidence="4">7TM GPCR serpentine receptor class x (Srx) domain-containing protein</fullName>
    </recommendedName>
</protein>
<dbReference type="InterPro" id="IPR019425">
    <property type="entry name" value="7TM_GPCR_serpentine_rcpt_Srt"/>
</dbReference>
<dbReference type="SUPFAM" id="SSF81321">
    <property type="entry name" value="Family A G protein-coupled receptor-like"/>
    <property type="match status" value="1"/>
</dbReference>
<keyword evidence="1" id="KW-0472">Membrane</keyword>
<name>A0A4U5LNR4_STECR</name>
<dbReference type="OrthoDB" id="10461134at2759"/>
<dbReference type="EMBL" id="AZBU02000015">
    <property type="protein sequence ID" value="TKR57531.1"/>
    <property type="molecule type" value="Genomic_DNA"/>
</dbReference>
<feature type="transmembrane region" description="Helical" evidence="1">
    <location>
        <begin position="83"/>
        <end position="103"/>
    </location>
</feature>
<reference evidence="2 3" key="2">
    <citation type="journal article" date="2019" name="G3 (Bethesda)">
        <title>Hybrid Assembly of the Genome of the Entomopathogenic Nematode Steinernema carpocapsae Identifies the X-Chromosome.</title>
        <authorList>
            <person name="Serra L."/>
            <person name="Macchietto M."/>
            <person name="Macias-Munoz A."/>
            <person name="McGill C.J."/>
            <person name="Rodriguez I.M."/>
            <person name="Rodriguez B."/>
            <person name="Murad R."/>
            <person name="Mortazavi A."/>
        </authorList>
    </citation>
    <scope>NUCLEOTIDE SEQUENCE [LARGE SCALE GENOMIC DNA]</scope>
    <source>
        <strain evidence="2 3">ALL</strain>
    </source>
</reference>
<keyword evidence="1" id="KW-0812">Transmembrane</keyword>
<evidence type="ECO:0000313" key="2">
    <source>
        <dbReference type="EMBL" id="TKR57531.1"/>
    </source>
</evidence>
<dbReference type="PANTHER" id="PTHR23021">
    <property type="entry name" value="SERPENTINE RECEPTOR, CLASS T"/>
    <property type="match status" value="1"/>
</dbReference>
<sequence>MYAAALHLSATHPIYFFNRSEGVSTIMVSRGNHLIVNPIHYYNNIVKCAVISISSVIICFYIRREVSRTSHMTNLTTRMERNVSIQVVIMTLISDVAVVSYVITDWNENPVKSWIFYGTIIQFGWAMLHGVNGIVYLTLNRSVRNSAKQLLNNAVRSNRYATHPSVILTSNARLSSEATKSRPYQVPTSTRNVSIITSK</sequence>
<comment type="caution">
    <text evidence="2">The sequence shown here is derived from an EMBL/GenBank/DDBJ whole genome shotgun (WGS) entry which is preliminary data.</text>
</comment>
<dbReference type="AlphaFoldDB" id="A0A4U5LNR4"/>
<feature type="transmembrane region" description="Helical" evidence="1">
    <location>
        <begin position="115"/>
        <end position="139"/>
    </location>
</feature>
<feature type="transmembrane region" description="Helical" evidence="1">
    <location>
        <begin position="41"/>
        <end position="62"/>
    </location>
</feature>
<evidence type="ECO:0008006" key="4">
    <source>
        <dbReference type="Google" id="ProtNLM"/>
    </source>
</evidence>
<gene>
    <name evidence="2" type="ORF">L596_030781</name>
</gene>
<organism evidence="2 3">
    <name type="scientific">Steinernema carpocapsae</name>
    <name type="common">Entomopathogenic nematode</name>
    <dbReference type="NCBI Taxonomy" id="34508"/>
    <lineage>
        <taxon>Eukaryota</taxon>
        <taxon>Metazoa</taxon>
        <taxon>Ecdysozoa</taxon>
        <taxon>Nematoda</taxon>
        <taxon>Chromadorea</taxon>
        <taxon>Rhabditida</taxon>
        <taxon>Tylenchina</taxon>
        <taxon>Panagrolaimomorpha</taxon>
        <taxon>Strongyloidoidea</taxon>
        <taxon>Steinernematidae</taxon>
        <taxon>Steinernema</taxon>
    </lineage>
</organism>
<dbReference type="Pfam" id="PF10321">
    <property type="entry name" value="7TM_GPCR_Srt"/>
    <property type="match status" value="1"/>
</dbReference>
<dbReference type="Proteomes" id="UP000298663">
    <property type="component" value="Unassembled WGS sequence"/>
</dbReference>
<evidence type="ECO:0000256" key="1">
    <source>
        <dbReference type="SAM" id="Phobius"/>
    </source>
</evidence>